<reference evidence="1 2" key="1">
    <citation type="submission" date="2020-08" db="EMBL/GenBank/DDBJ databases">
        <title>Genomic Encyclopedia of Type Strains, Phase III (KMG-III): the genomes of soil and plant-associated and newly described type strains.</title>
        <authorList>
            <person name="Whitman W."/>
        </authorList>
    </citation>
    <scope>NUCLEOTIDE SEQUENCE [LARGE SCALE GENOMIC DNA]</scope>
    <source>
        <strain evidence="1 2">CECT 8305</strain>
    </source>
</reference>
<dbReference type="Proteomes" id="UP000588098">
    <property type="component" value="Unassembled WGS sequence"/>
</dbReference>
<accession>A0A7W9UZX5</accession>
<gene>
    <name evidence="1" type="ORF">FHS42_004311</name>
</gene>
<dbReference type="Gene3D" id="1.10.150.240">
    <property type="entry name" value="Putative phosphatase, domain 2"/>
    <property type="match status" value="1"/>
</dbReference>
<dbReference type="Pfam" id="PF12710">
    <property type="entry name" value="HAD"/>
    <property type="match status" value="1"/>
</dbReference>
<dbReference type="Gene3D" id="3.40.50.1000">
    <property type="entry name" value="HAD superfamily/HAD-like"/>
    <property type="match status" value="1"/>
</dbReference>
<dbReference type="SFLD" id="SFLDS00003">
    <property type="entry name" value="Haloacid_Dehalogenase"/>
    <property type="match status" value="1"/>
</dbReference>
<keyword evidence="1" id="KW-0378">Hydrolase</keyword>
<protein>
    <submittedName>
        <fullName evidence="1">Phosphoglycolate phosphatase-like HAD superfamily hydrolase</fullName>
    </submittedName>
</protein>
<evidence type="ECO:0000313" key="2">
    <source>
        <dbReference type="Proteomes" id="UP000588098"/>
    </source>
</evidence>
<organism evidence="1 2">
    <name type="scientific">Streptomyces zagrosensis</name>
    <dbReference type="NCBI Taxonomy" id="1042984"/>
    <lineage>
        <taxon>Bacteria</taxon>
        <taxon>Bacillati</taxon>
        <taxon>Actinomycetota</taxon>
        <taxon>Actinomycetes</taxon>
        <taxon>Kitasatosporales</taxon>
        <taxon>Streptomycetaceae</taxon>
        <taxon>Streptomyces</taxon>
    </lineage>
</organism>
<dbReference type="GO" id="GO:0006281">
    <property type="term" value="P:DNA repair"/>
    <property type="evidence" value="ECO:0007669"/>
    <property type="project" value="TreeGrafter"/>
</dbReference>
<proteinExistence type="predicted"/>
<dbReference type="PANTHER" id="PTHR43434">
    <property type="entry name" value="PHOSPHOGLYCOLATE PHOSPHATASE"/>
    <property type="match status" value="1"/>
</dbReference>
<dbReference type="AlphaFoldDB" id="A0A7W9UZX5"/>
<dbReference type="GO" id="GO:0008967">
    <property type="term" value="F:phosphoglycolate phosphatase activity"/>
    <property type="evidence" value="ECO:0007669"/>
    <property type="project" value="TreeGrafter"/>
</dbReference>
<dbReference type="EMBL" id="JACHJL010000010">
    <property type="protein sequence ID" value="MBB5937232.1"/>
    <property type="molecule type" value="Genomic_DNA"/>
</dbReference>
<name>A0A7W9UZX5_9ACTN</name>
<dbReference type="InterPro" id="IPR050155">
    <property type="entry name" value="HAD-like_hydrolase_sf"/>
</dbReference>
<comment type="caution">
    <text evidence="1">The sequence shown here is derived from an EMBL/GenBank/DDBJ whole genome shotgun (WGS) entry which is preliminary data.</text>
</comment>
<dbReference type="PANTHER" id="PTHR43434:SF1">
    <property type="entry name" value="PHOSPHOGLYCOLATE PHOSPHATASE"/>
    <property type="match status" value="1"/>
</dbReference>
<dbReference type="RefSeq" id="WP_184574001.1">
    <property type="nucleotide sequence ID" value="NZ_JACHJL010000010.1"/>
</dbReference>
<dbReference type="InterPro" id="IPR023214">
    <property type="entry name" value="HAD_sf"/>
</dbReference>
<dbReference type="InterPro" id="IPR036412">
    <property type="entry name" value="HAD-like_sf"/>
</dbReference>
<sequence length="247" mass="26677">MILVLWDIDRTLLYVGDTDRLVYREVFRDTVGREATKLPARGTGLTMPLAVRELLLTNDVPFTDVDALTKHIVQQLPDRLAHHHQALSANGHLMPGAVQALSAVRGAPHLIPSIVTGNLKASAEIKLTAFGLDAFVEIALGGYASDDPHRPHLVSIAQQRATAAYRRAFDRRNTVIVGDSLQDVSTGREGGAHVIGVASGTTSREALIEAGADHVIPDLTDTRRLLKLIAETGNHTSPCITPTGWQQ</sequence>
<dbReference type="SFLD" id="SFLDG01129">
    <property type="entry name" value="C1.5:_HAD__Beta-PGM__Phosphata"/>
    <property type="match status" value="1"/>
</dbReference>
<keyword evidence="2" id="KW-1185">Reference proteome</keyword>
<evidence type="ECO:0000313" key="1">
    <source>
        <dbReference type="EMBL" id="MBB5937232.1"/>
    </source>
</evidence>
<dbReference type="SUPFAM" id="SSF56784">
    <property type="entry name" value="HAD-like"/>
    <property type="match status" value="1"/>
</dbReference>
<dbReference type="InterPro" id="IPR023198">
    <property type="entry name" value="PGP-like_dom2"/>
</dbReference>